<protein>
    <recommendedName>
        <fullName evidence="6">KOW domain-containing protein</fullName>
    </recommendedName>
</protein>
<dbReference type="InterPro" id="IPR003256">
    <property type="entry name" value="Ribosomal_uL24"/>
</dbReference>
<keyword evidence="5" id="KW-1185">Reference proteome</keyword>
<evidence type="ECO:0008006" key="6">
    <source>
        <dbReference type="Google" id="ProtNLM"/>
    </source>
</evidence>
<proteinExistence type="inferred from homology"/>
<dbReference type="AlphaFoldDB" id="A0A9W8WU37"/>
<dbReference type="GO" id="GO:0003723">
    <property type="term" value="F:RNA binding"/>
    <property type="evidence" value="ECO:0007669"/>
    <property type="project" value="InterPro"/>
</dbReference>
<dbReference type="SUPFAM" id="SSF50104">
    <property type="entry name" value="Translation proteins SH3-like domain"/>
    <property type="match status" value="1"/>
</dbReference>
<dbReference type="CDD" id="cd06089">
    <property type="entry name" value="KOW_RPL26"/>
    <property type="match status" value="1"/>
</dbReference>
<sequence>MVQLIARPGRNAVRQAKKAKEIAHVKGAIIWHEKQRLARKKLMKDRYDEKNVATMQQRWKHENVTLKRKQALRNAAEDWKLGSLRPNRAVDVAEGKYAVVQPGQIQRPEIPAWVHQRISERKEKKGLVPDYPLVVDDKKYFPMVKGDRVVVIRGKEKGKIGIVQTPVPRTHEFIVQGVNMALYDSKVFNAGDQDIGPSRESEMPLPMDDLRLVIPYASTSFSPSGQNIYEDVIVDNVVMERHTTGIDPFTGTDYGNAEIPKEHQYDPETGLPIFHRYIAGTRYRIAWPWETEEKAKAKDSTLPAPNEKAAQGWLSKTMGTLRHPITTLQSWRSQPAKKQRVKPRKPKGPLAVEKLETRVEAIEAREARKQRSAILRSEDPKYKDAHDIVDTTRNIVEGSESMSYTLVAPPFPESLSQELRGDIFELRQEARHDSEVPHKPVRAKYMSEKAQAAQDFAQRKARAAERMKTPMQLRWEQEQAKKKLAREVPAVDTDTLLAALGQHMAANGVKLNGKRKAAAQVAELD</sequence>
<dbReference type="GO" id="GO:0003735">
    <property type="term" value="F:structural constituent of ribosome"/>
    <property type="evidence" value="ECO:0007669"/>
    <property type="project" value="InterPro"/>
</dbReference>
<evidence type="ECO:0000313" key="5">
    <source>
        <dbReference type="Proteomes" id="UP001140562"/>
    </source>
</evidence>
<dbReference type="PANTHER" id="PTHR12903">
    <property type="entry name" value="MITOCHONDRIAL RIBOSOMAL PROTEIN L24"/>
    <property type="match status" value="1"/>
</dbReference>
<dbReference type="Proteomes" id="UP001140562">
    <property type="component" value="Unassembled WGS sequence"/>
</dbReference>
<dbReference type="InterPro" id="IPR041988">
    <property type="entry name" value="Ribosomal_uL24_KOW"/>
</dbReference>
<dbReference type="GO" id="GO:1990904">
    <property type="term" value="C:ribonucleoprotein complex"/>
    <property type="evidence" value="ECO:0007669"/>
    <property type="project" value="UniProtKB-KW"/>
</dbReference>
<evidence type="ECO:0000313" key="4">
    <source>
        <dbReference type="EMBL" id="KAJ4333080.1"/>
    </source>
</evidence>
<evidence type="ECO:0000256" key="3">
    <source>
        <dbReference type="ARBA" id="ARBA00023274"/>
    </source>
</evidence>
<comment type="caution">
    <text evidence="4">The sequence shown here is derived from an EMBL/GenBank/DDBJ whole genome shotgun (WGS) entry which is preliminary data.</text>
</comment>
<name>A0A9W8WU37_9PLEO</name>
<dbReference type="Gene3D" id="2.30.30.30">
    <property type="match status" value="1"/>
</dbReference>
<dbReference type="InterPro" id="IPR014722">
    <property type="entry name" value="Rib_uL2_dom2"/>
</dbReference>
<dbReference type="EMBL" id="JAPEUV010000102">
    <property type="protein sequence ID" value="KAJ4333080.1"/>
    <property type="molecule type" value="Genomic_DNA"/>
</dbReference>
<keyword evidence="2" id="KW-0689">Ribosomal protein</keyword>
<evidence type="ECO:0000256" key="1">
    <source>
        <dbReference type="ARBA" id="ARBA00010618"/>
    </source>
</evidence>
<reference evidence="4" key="1">
    <citation type="submission" date="2022-10" db="EMBL/GenBank/DDBJ databases">
        <title>Tapping the CABI collections for fungal endophytes: first genome assemblies for Collariella, Neodidymelliopsis, Ascochyta clinopodiicola, Didymella pomorum, Didymosphaeria variabile, Neocosmospora piperis and Neocucurbitaria cava.</title>
        <authorList>
            <person name="Hill R."/>
        </authorList>
    </citation>
    <scope>NUCLEOTIDE SEQUENCE</scope>
    <source>
        <strain evidence="4">IMI 360193</strain>
    </source>
</reference>
<dbReference type="InterPro" id="IPR005825">
    <property type="entry name" value="Ribosomal_uL24_CS"/>
</dbReference>
<comment type="similarity">
    <text evidence="1">Belongs to the universal ribosomal protein uL24 family.</text>
</comment>
<dbReference type="GO" id="GO:0006412">
    <property type="term" value="P:translation"/>
    <property type="evidence" value="ECO:0007669"/>
    <property type="project" value="InterPro"/>
</dbReference>
<dbReference type="OrthoDB" id="359154at2759"/>
<dbReference type="PROSITE" id="PS01108">
    <property type="entry name" value="RIBOSOMAL_L24"/>
    <property type="match status" value="1"/>
</dbReference>
<accession>A0A9W8WU37</accession>
<evidence type="ECO:0000256" key="2">
    <source>
        <dbReference type="ARBA" id="ARBA00022980"/>
    </source>
</evidence>
<dbReference type="InterPro" id="IPR008991">
    <property type="entry name" value="Translation_prot_SH3-like_sf"/>
</dbReference>
<keyword evidence="3" id="KW-0687">Ribonucleoprotein</keyword>
<dbReference type="GO" id="GO:0005840">
    <property type="term" value="C:ribosome"/>
    <property type="evidence" value="ECO:0007669"/>
    <property type="project" value="UniProtKB-KW"/>
</dbReference>
<gene>
    <name evidence="4" type="ORF">N0V87_007899</name>
</gene>
<organism evidence="4 5">
    <name type="scientific">Didymella glomerata</name>
    <dbReference type="NCBI Taxonomy" id="749621"/>
    <lineage>
        <taxon>Eukaryota</taxon>
        <taxon>Fungi</taxon>
        <taxon>Dikarya</taxon>
        <taxon>Ascomycota</taxon>
        <taxon>Pezizomycotina</taxon>
        <taxon>Dothideomycetes</taxon>
        <taxon>Pleosporomycetidae</taxon>
        <taxon>Pleosporales</taxon>
        <taxon>Pleosporineae</taxon>
        <taxon>Didymellaceae</taxon>
        <taxon>Didymella</taxon>
    </lineage>
</organism>